<feature type="transmembrane region" description="Helical" evidence="6">
    <location>
        <begin position="53"/>
        <end position="76"/>
    </location>
</feature>
<dbReference type="PROSITE" id="PS50049">
    <property type="entry name" value="THD_2"/>
    <property type="match status" value="1"/>
</dbReference>
<reference evidence="8" key="2">
    <citation type="submission" date="2025-08" db="UniProtKB">
        <authorList>
            <consortium name="Ensembl"/>
        </authorList>
    </citation>
    <scope>IDENTIFICATION</scope>
</reference>
<dbReference type="Proteomes" id="UP000265040">
    <property type="component" value="Chromosome 9"/>
</dbReference>
<dbReference type="CDD" id="cd00184">
    <property type="entry name" value="TNF"/>
    <property type="match status" value="1"/>
</dbReference>
<dbReference type="GO" id="GO:0006955">
    <property type="term" value="P:immune response"/>
    <property type="evidence" value="ECO:0007669"/>
    <property type="project" value="InterPro"/>
</dbReference>
<comment type="subcellular location">
    <subcellularLocation>
        <location evidence="1">Membrane</location>
    </subcellularLocation>
</comment>
<evidence type="ECO:0000313" key="9">
    <source>
        <dbReference type="Proteomes" id="UP000265040"/>
    </source>
</evidence>
<protein>
    <recommendedName>
        <fullName evidence="7">THD domain-containing protein</fullName>
    </recommendedName>
</protein>
<dbReference type="Pfam" id="PF00229">
    <property type="entry name" value="TNF"/>
    <property type="match status" value="1"/>
</dbReference>
<evidence type="ECO:0000256" key="2">
    <source>
        <dbReference type="ARBA" id="ARBA00008670"/>
    </source>
</evidence>
<dbReference type="PANTHER" id="PTHR11471:SF24">
    <property type="entry name" value="TUMOR NECROSIS FACTOR LIGAND SUPERFAMILY MEMBER 15"/>
    <property type="match status" value="1"/>
</dbReference>
<evidence type="ECO:0000313" key="8">
    <source>
        <dbReference type="Ensembl" id="ENSATEP00000072119.1"/>
    </source>
</evidence>
<dbReference type="GO" id="GO:0016020">
    <property type="term" value="C:membrane"/>
    <property type="evidence" value="ECO:0007669"/>
    <property type="project" value="UniProtKB-SubCell"/>
</dbReference>
<keyword evidence="9" id="KW-1185">Reference proteome</keyword>
<keyword evidence="6" id="KW-0812">Transmembrane</keyword>
<evidence type="ECO:0000256" key="3">
    <source>
        <dbReference type="ARBA" id="ARBA00022514"/>
    </source>
</evidence>
<comment type="similarity">
    <text evidence="2">Belongs to the tumor necrosis factor family.</text>
</comment>
<name>A0AAQ6IB41_ANATE</name>
<accession>A0AAQ6IB41</accession>
<dbReference type="AlphaFoldDB" id="A0AAQ6IB41"/>
<dbReference type="GeneTree" id="ENSGT01060000248544"/>
<keyword evidence="3" id="KW-0202">Cytokine</keyword>
<dbReference type="InterPro" id="IPR006052">
    <property type="entry name" value="TNF_dom"/>
</dbReference>
<dbReference type="PRINTS" id="PR01234">
    <property type="entry name" value="TNECROSISFCT"/>
</dbReference>
<evidence type="ECO:0000259" key="7">
    <source>
        <dbReference type="PROSITE" id="PS50049"/>
    </source>
</evidence>
<dbReference type="InterPro" id="IPR008983">
    <property type="entry name" value="Tumour_necrosis_fac-like_dom"/>
</dbReference>
<keyword evidence="6" id="KW-1133">Transmembrane helix</keyword>
<dbReference type="Ensembl" id="ENSATET00000079427.1">
    <property type="protein sequence ID" value="ENSATEP00000072119.1"/>
    <property type="gene ID" value="ENSATEG00000031189.1"/>
</dbReference>
<dbReference type="SUPFAM" id="SSF49842">
    <property type="entry name" value="TNF-like"/>
    <property type="match status" value="1"/>
</dbReference>
<dbReference type="GO" id="GO:0005164">
    <property type="term" value="F:tumor necrosis factor receptor binding"/>
    <property type="evidence" value="ECO:0007669"/>
    <property type="project" value="InterPro"/>
</dbReference>
<dbReference type="Gene3D" id="2.60.120.40">
    <property type="match status" value="1"/>
</dbReference>
<dbReference type="RefSeq" id="XP_026199881.1">
    <property type="nucleotide sequence ID" value="XM_026344096.1"/>
</dbReference>
<sequence length="256" mass="28333">MFDASGRLIREWDGSGMEDDWCCGTGQTGLHRHNSVLQLLHQRETRLQRVARFLAFACVLLVSVALALLVSFVLGARGQRAADSQPAKQHDNLSPGDTGQQKGEEVKNPKAMLTAPTELFSNYLPADHLKWEIKGGNAFCQGGFSYANGSLVVPRDGIYRVFLQITYESKGICSDDSWLKLINTVYSFSDGYQDKTKLLSSVDTVSCSLKQWSKSLYTSGLFELEADTSLSVMSSHPDLIVRKEEQVFFGAELLPP</sequence>
<dbReference type="InterPro" id="IPR006053">
    <property type="entry name" value="TNF"/>
</dbReference>
<keyword evidence="4 6" id="KW-0472">Membrane</keyword>
<proteinExistence type="inferred from homology"/>
<evidence type="ECO:0000256" key="5">
    <source>
        <dbReference type="SAM" id="MobiDB-lite"/>
    </source>
</evidence>
<organism evidence="8 9">
    <name type="scientific">Anabas testudineus</name>
    <name type="common">Climbing perch</name>
    <name type="synonym">Anthias testudineus</name>
    <dbReference type="NCBI Taxonomy" id="64144"/>
    <lineage>
        <taxon>Eukaryota</taxon>
        <taxon>Metazoa</taxon>
        <taxon>Chordata</taxon>
        <taxon>Craniata</taxon>
        <taxon>Vertebrata</taxon>
        <taxon>Euteleostomi</taxon>
        <taxon>Actinopterygii</taxon>
        <taxon>Neopterygii</taxon>
        <taxon>Teleostei</taxon>
        <taxon>Neoteleostei</taxon>
        <taxon>Acanthomorphata</taxon>
        <taxon>Anabantaria</taxon>
        <taxon>Anabantiformes</taxon>
        <taxon>Anabantoidei</taxon>
        <taxon>Anabantidae</taxon>
        <taxon>Anabas</taxon>
    </lineage>
</organism>
<dbReference type="GeneID" id="113151206"/>
<dbReference type="SMART" id="SM00207">
    <property type="entry name" value="TNF"/>
    <property type="match status" value="1"/>
</dbReference>
<reference evidence="8 9" key="1">
    <citation type="submission" date="2021-04" db="EMBL/GenBank/DDBJ databases">
        <authorList>
            <consortium name="Wellcome Sanger Institute Data Sharing"/>
        </authorList>
    </citation>
    <scope>NUCLEOTIDE SEQUENCE [LARGE SCALE GENOMIC DNA]</scope>
</reference>
<feature type="region of interest" description="Disordered" evidence="5">
    <location>
        <begin position="83"/>
        <end position="108"/>
    </location>
</feature>
<reference evidence="8" key="3">
    <citation type="submission" date="2025-09" db="UniProtKB">
        <authorList>
            <consortium name="Ensembl"/>
        </authorList>
    </citation>
    <scope>IDENTIFICATION</scope>
</reference>
<evidence type="ECO:0000256" key="4">
    <source>
        <dbReference type="ARBA" id="ARBA00023136"/>
    </source>
</evidence>
<feature type="domain" description="THD" evidence="7">
    <location>
        <begin position="109"/>
        <end position="254"/>
    </location>
</feature>
<evidence type="ECO:0000256" key="6">
    <source>
        <dbReference type="SAM" id="Phobius"/>
    </source>
</evidence>
<evidence type="ECO:0000256" key="1">
    <source>
        <dbReference type="ARBA" id="ARBA00004370"/>
    </source>
</evidence>
<dbReference type="GO" id="GO:0005615">
    <property type="term" value="C:extracellular space"/>
    <property type="evidence" value="ECO:0007669"/>
    <property type="project" value="UniProtKB-KW"/>
</dbReference>
<dbReference type="PANTHER" id="PTHR11471">
    <property type="entry name" value="TUMOR NECROSIS FACTOR FAMILY MEMBER"/>
    <property type="match status" value="1"/>
</dbReference>
<dbReference type="GO" id="GO:0005125">
    <property type="term" value="F:cytokine activity"/>
    <property type="evidence" value="ECO:0007669"/>
    <property type="project" value="UniProtKB-KW"/>
</dbReference>